<dbReference type="GO" id="GO:0010828">
    <property type="term" value="P:positive regulation of D-glucose transmembrane transport"/>
    <property type="evidence" value="ECO:0007669"/>
    <property type="project" value="TreeGrafter"/>
</dbReference>
<dbReference type="PANTHER" id="PTHR37412:SF2">
    <property type="entry name" value="C2 DOMAIN-CONTAINING PROTEIN 5"/>
    <property type="match status" value="1"/>
</dbReference>
<protein>
    <recommendedName>
        <fullName evidence="2">C2CD5 C-terminal domain-containing protein</fullName>
    </recommendedName>
</protein>
<evidence type="ECO:0000313" key="4">
    <source>
        <dbReference type="Proteomes" id="UP000789390"/>
    </source>
</evidence>
<sequence>MDTEEGNKGKQTKEEANNYRKQIDKVRNPTDFIMKKIVLFLLASCVMVDTQRTTTVTKTSTSTKTSVVTIASSIVCAKLVNVTGACRRYRGFLIDDPTLLTFDEELDESIDFPFQQALHPKFMPTRTLRGEVTSVMQLPNDSNQQPNFNSPTTSDVVESSIKETNKGFNQYKIVNNNNDNPESRIYFSQIAAIANAIANQLRPPITVTSTTTVTITQTSRTTLVRTLSFFILGCTPNPFPFATCPVKRILGDAYHECELIRINVQCQNEYGNVTTHLPDETNSSTLPCRGDNPQGLKRQEQKERQPVDIVSLIHLLGSRVKRYLDHLNIFFIRESTSIREDDGLSGFIQTLITEVLGIVRGHVSVLAGNAMFTFFMTQCVLLDNPQD</sequence>
<dbReference type="AlphaFoldDB" id="A0A8J2RM14"/>
<dbReference type="GO" id="GO:0065002">
    <property type="term" value="P:intracellular protein transmembrane transport"/>
    <property type="evidence" value="ECO:0007669"/>
    <property type="project" value="TreeGrafter"/>
</dbReference>
<dbReference type="GO" id="GO:0005509">
    <property type="term" value="F:calcium ion binding"/>
    <property type="evidence" value="ECO:0007669"/>
    <property type="project" value="TreeGrafter"/>
</dbReference>
<evidence type="ECO:0000256" key="1">
    <source>
        <dbReference type="SAM" id="MobiDB-lite"/>
    </source>
</evidence>
<evidence type="ECO:0000259" key="2">
    <source>
        <dbReference type="Pfam" id="PF23128"/>
    </source>
</evidence>
<feature type="domain" description="C2CD5 C-terminal" evidence="2">
    <location>
        <begin position="312"/>
        <end position="386"/>
    </location>
</feature>
<proteinExistence type="predicted"/>
<reference evidence="3" key="1">
    <citation type="submission" date="2021-11" db="EMBL/GenBank/DDBJ databases">
        <authorList>
            <person name="Schell T."/>
        </authorList>
    </citation>
    <scope>NUCLEOTIDE SEQUENCE</scope>
    <source>
        <strain evidence="3">M5</strain>
    </source>
</reference>
<dbReference type="GO" id="GO:0090314">
    <property type="term" value="P:positive regulation of protein targeting to membrane"/>
    <property type="evidence" value="ECO:0007669"/>
    <property type="project" value="TreeGrafter"/>
</dbReference>
<dbReference type="EMBL" id="CAKKLH010000194">
    <property type="protein sequence ID" value="CAH0105694.1"/>
    <property type="molecule type" value="Genomic_DNA"/>
</dbReference>
<keyword evidence="4" id="KW-1185">Reference proteome</keyword>
<dbReference type="GO" id="GO:0072659">
    <property type="term" value="P:protein localization to plasma membrane"/>
    <property type="evidence" value="ECO:0007669"/>
    <property type="project" value="TreeGrafter"/>
</dbReference>
<dbReference type="GO" id="GO:0031340">
    <property type="term" value="P:positive regulation of vesicle fusion"/>
    <property type="evidence" value="ECO:0007669"/>
    <property type="project" value="TreeGrafter"/>
</dbReference>
<dbReference type="OrthoDB" id="419768at2759"/>
<accession>A0A8J2RM14</accession>
<organism evidence="3 4">
    <name type="scientific">Daphnia galeata</name>
    <dbReference type="NCBI Taxonomy" id="27404"/>
    <lineage>
        <taxon>Eukaryota</taxon>
        <taxon>Metazoa</taxon>
        <taxon>Ecdysozoa</taxon>
        <taxon>Arthropoda</taxon>
        <taxon>Crustacea</taxon>
        <taxon>Branchiopoda</taxon>
        <taxon>Diplostraca</taxon>
        <taxon>Cladocera</taxon>
        <taxon>Anomopoda</taxon>
        <taxon>Daphniidae</taxon>
        <taxon>Daphnia</taxon>
    </lineage>
</organism>
<dbReference type="Pfam" id="PF23128">
    <property type="entry name" value="YbjQ_4"/>
    <property type="match status" value="1"/>
</dbReference>
<gene>
    <name evidence="3" type="ORF">DGAL_LOCUS8758</name>
</gene>
<evidence type="ECO:0000313" key="3">
    <source>
        <dbReference type="EMBL" id="CAH0105694.1"/>
    </source>
</evidence>
<dbReference type="InterPro" id="IPR038983">
    <property type="entry name" value="C2CD5"/>
</dbReference>
<dbReference type="InterPro" id="IPR057815">
    <property type="entry name" value="C2CD5_C"/>
</dbReference>
<dbReference type="PANTHER" id="PTHR37412">
    <property type="entry name" value="C2 DOMAIN-CONTAINING PROTEIN 5"/>
    <property type="match status" value="1"/>
</dbReference>
<dbReference type="GO" id="GO:0005544">
    <property type="term" value="F:calcium-dependent phospholipid binding"/>
    <property type="evidence" value="ECO:0007669"/>
    <property type="project" value="InterPro"/>
</dbReference>
<feature type="compositionally biased region" description="Polar residues" evidence="1">
    <location>
        <begin position="277"/>
        <end position="286"/>
    </location>
</feature>
<comment type="caution">
    <text evidence="3">The sequence shown here is derived from an EMBL/GenBank/DDBJ whole genome shotgun (WGS) entry which is preliminary data.</text>
</comment>
<dbReference type="Proteomes" id="UP000789390">
    <property type="component" value="Unassembled WGS sequence"/>
</dbReference>
<name>A0A8J2RM14_9CRUS</name>
<dbReference type="GO" id="GO:0005886">
    <property type="term" value="C:plasma membrane"/>
    <property type="evidence" value="ECO:0007669"/>
    <property type="project" value="TreeGrafter"/>
</dbReference>
<feature type="region of interest" description="Disordered" evidence="1">
    <location>
        <begin position="277"/>
        <end position="302"/>
    </location>
</feature>